<dbReference type="InterPro" id="IPR050568">
    <property type="entry name" value="Transcr_DNA_Rep_Reg"/>
</dbReference>
<evidence type="ECO:0000256" key="1">
    <source>
        <dbReference type="ARBA" id="ARBA00004123"/>
    </source>
</evidence>
<keyword evidence="2" id="KW-0539">Nucleus</keyword>
<dbReference type="Pfam" id="PF00808">
    <property type="entry name" value="CBFD_NFYB_HMF"/>
    <property type="match status" value="1"/>
</dbReference>
<dbReference type="WBParaSite" id="DME_0000451101-mRNA-1">
    <property type="protein sequence ID" value="DME_0000451101-mRNA-1"/>
    <property type="gene ID" value="DME_0000451101"/>
</dbReference>
<dbReference type="Gene3D" id="1.10.20.10">
    <property type="entry name" value="Histone, subunit A"/>
    <property type="match status" value="1"/>
</dbReference>
<sequence>MFNDETKEKQQAGVDFSAAGEDSFSNLYELPLNRIKRIMQNNSEEVHISNEGLFAMSKAAELFISRLSQEAYQINNMPKVLDYSHLANYVQNCSELNYLHGDFLDMIPRMVKLKDVMHLLPTEDEINMS</sequence>
<dbReference type="PANTHER" id="PTHR10252">
    <property type="entry name" value="HISTONE-LIKE TRANSCRIPTION FACTOR CCAAT-RELATED"/>
    <property type="match status" value="1"/>
</dbReference>
<dbReference type="STRING" id="318479.A0A0N4UBD7"/>
<dbReference type="CDD" id="cd22924">
    <property type="entry name" value="HFD_CHRAC1-like"/>
    <property type="match status" value="1"/>
</dbReference>
<protein>
    <submittedName>
        <fullName evidence="7">CBFD_NFYB_HMF domain-containing protein</fullName>
    </submittedName>
</protein>
<evidence type="ECO:0000313" key="6">
    <source>
        <dbReference type="Proteomes" id="UP000274756"/>
    </source>
</evidence>
<dbReference type="InterPro" id="IPR003958">
    <property type="entry name" value="CBFA_NFYB_domain"/>
</dbReference>
<dbReference type="GO" id="GO:0006261">
    <property type="term" value="P:DNA-templated DNA replication"/>
    <property type="evidence" value="ECO:0007669"/>
    <property type="project" value="TreeGrafter"/>
</dbReference>
<dbReference type="Proteomes" id="UP000038040">
    <property type="component" value="Unplaced"/>
</dbReference>
<dbReference type="AlphaFoldDB" id="A0A0N4UBD7"/>
<dbReference type="PANTHER" id="PTHR10252:SF54">
    <property type="entry name" value="CHROMATIN ACCESSIBILITY COMPLEX PROTEIN 1"/>
    <property type="match status" value="1"/>
</dbReference>
<dbReference type="Proteomes" id="UP000274756">
    <property type="component" value="Unassembled WGS sequence"/>
</dbReference>
<dbReference type="GO" id="GO:0008623">
    <property type="term" value="C:CHRAC"/>
    <property type="evidence" value="ECO:0007669"/>
    <property type="project" value="TreeGrafter"/>
</dbReference>
<keyword evidence="6" id="KW-1185">Reference proteome</keyword>
<evidence type="ECO:0000256" key="2">
    <source>
        <dbReference type="ARBA" id="ARBA00023242"/>
    </source>
</evidence>
<reference evidence="7" key="1">
    <citation type="submission" date="2017-02" db="UniProtKB">
        <authorList>
            <consortium name="WormBaseParasite"/>
        </authorList>
    </citation>
    <scope>IDENTIFICATION</scope>
</reference>
<evidence type="ECO:0000313" key="5">
    <source>
        <dbReference type="Proteomes" id="UP000038040"/>
    </source>
</evidence>
<evidence type="ECO:0000313" key="4">
    <source>
        <dbReference type="EMBL" id="VDN58421.1"/>
    </source>
</evidence>
<dbReference type="OrthoDB" id="1291358at2759"/>
<evidence type="ECO:0000259" key="3">
    <source>
        <dbReference type="Pfam" id="PF00808"/>
    </source>
</evidence>
<name>A0A0N4UBD7_DRAME</name>
<dbReference type="SUPFAM" id="SSF47113">
    <property type="entry name" value="Histone-fold"/>
    <property type="match status" value="1"/>
</dbReference>
<proteinExistence type="predicted"/>
<dbReference type="GO" id="GO:0046982">
    <property type="term" value="F:protein heterodimerization activity"/>
    <property type="evidence" value="ECO:0007669"/>
    <property type="project" value="InterPro"/>
</dbReference>
<accession>A0A0N4UBD7</accession>
<comment type="subcellular location">
    <subcellularLocation>
        <location evidence="1">Nucleus</location>
    </subcellularLocation>
</comment>
<evidence type="ECO:0000313" key="7">
    <source>
        <dbReference type="WBParaSite" id="DME_0000451101-mRNA-1"/>
    </source>
</evidence>
<feature type="domain" description="Transcription factor CBF/NF-Y/archaeal histone" evidence="3">
    <location>
        <begin position="29"/>
        <end position="76"/>
    </location>
</feature>
<gene>
    <name evidence="4" type="ORF">DME_LOCUS8394</name>
</gene>
<organism evidence="5 7">
    <name type="scientific">Dracunculus medinensis</name>
    <name type="common">Guinea worm</name>
    <dbReference type="NCBI Taxonomy" id="318479"/>
    <lineage>
        <taxon>Eukaryota</taxon>
        <taxon>Metazoa</taxon>
        <taxon>Ecdysozoa</taxon>
        <taxon>Nematoda</taxon>
        <taxon>Chromadorea</taxon>
        <taxon>Rhabditida</taxon>
        <taxon>Spirurina</taxon>
        <taxon>Dracunculoidea</taxon>
        <taxon>Dracunculidae</taxon>
        <taxon>Dracunculus</taxon>
    </lineage>
</organism>
<dbReference type="EMBL" id="UYYG01001168">
    <property type="protein sequence ID" value="VDN58421.1"/>
    <property type="molecule type" value="Genomic_DNA"/>
</dbReference>
<dbReference type="GO" id="GO:0006338">
    <property type="term" value="P:chromatin remodeling"/>
    <property type="evidence" value="ECO:0007669"/>
    <property type="project" value="TreeGrafter"/>
</dbReference>
<reference evidence="4 6" key="2">
    <citation type="submission" date="2018-11" db="EMBL/GenBank/DDBJ databases">
        <authorList>
            <consortium name="Pathogen Informatics"/>
        </authorList>
    </citation>
    <scope>NUCLEOTIDE SEQUENCE [LARGE SCALE GENOMIC DNA]</scope>
</reference>
<dbReference type="InterPro" id="IPR009072">
    <property type="entry name" value="Histone-fold"/>
</dbReference>